<dbReference type="InterPro" id="IPR000873">
    <property type="entry name" value="AMP-dep_synth/lig_dom"/>
</dbReference>
<dbReference type="InterPro" id="IPR036736">
    <property type="entry name" value="ACP-like_sf"/>
</dbReference>
<gene>
    <name evidence="4" type="ORF">GCM10010528_04910</name>
</gene>
<dbReference type="Pfam" id="PF00501">
    <property type="entry name" value="AMP-binding"/>
    <property type="match status" value="1"/>
</dbReference>
<dbReference type="Gene3D" id="3.30.559.30">
    <property type="entry name" value="Nonribosomal peptide synthetase, condensation domain"/>
    <property type="match status" value="1"/>
</dbReference>
<dbReference type="Pfam" id="PF13193">
    <property type="entry name" value="AMP-binding_C"/>
    <property type="match status" value="1"/>
</dbReference>
<sequence>MVDAVDPVRSEAFAPLAQVMLSFDPGASAAQADVEIAGMQIEPMAAPFVPAQLDLTVRVHTASAGNPWTGSIAYATDLFDVVTVERLAERFVGVLGQLVGDLSVVVGDVAMLSVGERGRVVELSAGPVVDVSAGSVADLVAAQVVARPDAVALVFGERTVTYGEFGARVAVLARELIAAGVGPDVAVGVCIDRSVEMMVALHAVVAAGGQYVPVDTSVPVGRAESMLSAAGVGLVLVAAGVVPVAVAGVAGVRLVEVDASGVVDVSVVPVAAGERLAPLRGGNALYTLFTSGSTGVPKGVTVSHASVVNRLAWMAADYGLDAGERFLLKTPYTFDVSVWELFLPFIVGAPLVVAVPDGHRDPQYLAGVIADQRVSVVHFVPSMLAVFCDVLGDRVGGLSSVGSVFTSGEALAPATAQQLLAQLPAVALVNLYGPTEAAVDVTASSVGVGDESVTIGVPVANTGAFVLDGRLGLVPVGVPGELYLGGVQVARGYAGQAGLTAERFVADPFGGVGARLYRTGDLVRWNAGGEIEYLGRSDFQVKLRGQRIELGEIESVLAGAPGVVHAAASVVSAVGGGEFLVGYVSPASVDVAAVKAYVAGRLPEYMRPSVWTVLDRVVLGSAGKLDRKALPAPDFSLLQAEYVAPAGVTEEIIAAEFAEVLGVERVSVTESFFELGGNSLSAIKAVARLTEHDGLGIDLPLLFAHPTVRELAEAVQSGVRSSGVLIGLRTAGAGQPLFCFHPADGLAWAYGELVPYISDRPVYGLQNPAVVAGEEPLADIGAFADRYIAEIKAVSPTGPYHLLGWSLGGVIAFEVATRLQAAGDEVAFLGLMDPAAGEVYSALVPREEHDATVAELEHAWQEQQLGAGGGESMGETLDAQFAAAGFATKEQTRRIIDAFAAGADLLAPYRPGRFAGRALFFNAVADRDDPAHYADYWRAHVDGELVDVDVDIEHAAMGSAQGFGVIGPEVDRWLTALPAGHESLD</sequence>
<dbReference type="EMBL" id="BAAAVS010000006">
    <property type="protein sequence ID" value="GAA3026156.1"/>
    <property type="molecule type" value="Genomic_DNA"/>
</dbReference>
<dbReference type="PANTHER" id="PTHR45527">
    <property type="entry name" value="NONRIBOSOMAL PEPTIDE SYNTHETASE"/>
    <property type="match status" value="1"/>
</dbReference>
<dbReference type="InterPro" id="IPR029058">
    <property type="entry name" value="AB_hydrolase_fold"/>
</dbReference>
<dbReference type="Gene3D" id="3.40.50.1820">
    <property type="entry name" value="alpha/beta hydrolase"/>
    <property type="match status" value="1"/>
</dbReference>
<name>A0ABN3YDD1_9ACTN</name>
<evidence type="ECO:0000313" key="4">
    <source>
        <dbReference type="EMBL" id="GAA3026156.1"/>
    </source>
</evidence>
<comment type="caution">
    <text evidence="4">The sequence shown here is derived from an EMBL/GenBank/DDBJ whole genome shotgun (WGS) entry which is preliminary data.</text>
</comment>
<dbReference type="Gene3D" id="2.30.38.10">
    <property type="entry name" value="Luciferase, Domain 3"/>
    <property type="match status" value="1"/>
</dbReference>
<keyword evidence="2" id="KW-0597">Phosphoprotein</keyword>
<dbReference type="PANTHER" id="PTHR45527:SF1">
    <property type="entry name" value="FATTY ACID SYNTHASE"/>
    <property type="match status" value="1"/>
</dbReference>
<evidence type="ECO:0000256" key="2">
    <source>
        <dbReference type="ARBA" id="ARBA00022553"/>
    </source>
</evidence>
<dbReference type="SUPFAM" id="SSF53474">
    <property type="entry name" value="alpha/beta-Hydrolases"/>
    <property type="match status" value="1"/>
</dbReference>
<dbReference type="InterPro" id="IPR009081">
    <property type="entry name" value="PP-bd_ACP"/>
</dbReference>
<dbReference type="SMART" id="SM00823">
    <property type="entry name" value="PKS_PP"/>
    <property type="match status" value="1"/>
</dbReference>
<dbReference type="Pfam" id="PF00550">
    <property type="entry name" value="PP-binding"/>
    <property type="match status" value="1"/>
</dbReference>
<dbReference type="InterPro" id="IPR045851">
    <property type="entry name" value="AMP-bd_C_sf"/>
</dbReference>
<dbReference type="PROSITE" id="PS50075">
    <property type="entry name" value="CARRIER"/>
    <property type="match status" value="1"/>
</dbReference>
<protein>
    <recommendedName>
        <fullName evidence="3">Carrier domain-containing protein</fullName>
    </recommendedName>
</protein>
<keyword evidence="5" id="KW-1185">Reference proteome</keyword>
<dbReference type="Proteomes" id="UP001501035">
    <property type="component" value="Unassembled WGS sequence"/>
</dbReference>
<dbReference type="SUPFAM" id="SSF47336">
    <property type="entry name" value="ACP-like"/>
    <property type="match status" value="1"/>
</dbReference>
<organism evidence="4 5">
    <name type="scientific">Gordonia defluvii</name>
    <dbReference type="NCBI Taxonomy" id="283718"/>
    <lineage>
        <taxon>Bacteria</taxon>
        <taxon>Bacillati</taxon>
        <taxon>Actinomycetota</taxon>
        <taxon>Actinomycetes</taxon>
        <taxon>Mycobacteriales</taxon>
        <taxon>Gordoniaceae</taxon>
        <taxon>Gordonia</taxon>
    </lineage>
</organism>
<feature type="domain" description="Carrier" evidence="3">
    <location>
        <begin position="644"/>
        <end position="719"/>
    </location>
</feature>
<reference evidence="4 5" key="1">
    <citation type="journal article" date="2019" name="Int. J. Syst. Evol. Microbiol.">
        <title>The Global Catalogue of Microorganisms (GCM) 10K type strain sequencing project: providing services to taxonomists for standard genome sequencing and annotation.</title>
        <authorList>
            <consortium name="The Broad Institute Genomics Platform"/>
            <consortium name="The Broad Institute Genome Sequencing Center for Infectious Disease"/>
            <person name="Wu L."/>
            <person name="Ma J."/>
        </authorList>
    </citation>
    <scope>NUCLEOTIDE SEQUENCE [LARGE SCALE GENOMIC DNA]</scope>
    <source>
        <strain evidence="4 5">JCM 14234</strain>
    </source>
</reference>
<evidence type="ECO:0000259" key="3">
    <source>
        <dbReference type="PROSITE" id="PS50075"/>
    </source>
</evidence>
<dbReference type="InterPro" id="IPR010071">
    <property type="entry name" value="AA_adenyl_dom"/>
</dbReference>
<dbReference type="PROSITE" id="PS00012">
    <property type="entry name" value="PHOSPHOPANTETHEINE"/>
    <property type="match status" value="1"/>
</dbReference>
<dbReference type="InterPro" id="IPR025110">
    <property type="entry name" value="AMP-bd_C"/>
</dbReference>
<dbReference type="Pfam" id="PF00975">
    <property type="entry name" value="Thioesterase"/>
    <property type="match status" value="1"/>
</dbReference>
<evidence type="ECO:0000313" key="5">
    <source>
        <dbReference type="Proteomes" id="UP001501035"/>
    </source>
</evidence>
<dbReference type="SUPFAM" id="SSF52777">
    <property type="entry name" value="CoA-dependent acyltransferases"/>
    <property type="match status" value="1"/>
</dbReference>
<dbReference type="Gene3D" id="3.30.300.30">
    <property type="match status" value="1"/>
</dbReference>
<keyword evidence="1" id="KW-0596">Phosphopantetheine</keyword>
<dbReference type="InterPro" id="IPR020806">
    <property type="entry name" value="PKS_PP-bd"/>
</dbReference>
<dbReference type="Gene3D" id="3.40.50.980">
    <property type="match status" value="2"/>
</dbReference>
<dbReference type="InterPro" id="IPR001031">
    <property type="entry name" value="Thioesterase"/>
</dbReference>
<dbReference type="SUPFAM" id="SSF56801">
    <property type="entry name" value="Acetyl-CoA synthetase-like"/>
    <property type="match status" value="1"/>
</dbReference>
<dbReference type="InterPro" id="IPR006162">
    <property type="entry name" value="Ppantetheine_attach_site"/>
</dbReference>
<evidence type="ECO:0000256" key="1">
    <source>
        <dbReference type="ARBA" id="ARBA00022450"/>
    </source>
</evidence>
<accession>A0ABN3YDD1</accession>
<dbReference type="NCBIfam" id="TIGR01733">
    <property type="entry name" value="AA-adenyl-dom"/>
    <property type="match status" value="1"/>
</dbReference>
<proteinExistence type="predicted"/>